<name>X0ZWY1_9ZZZZ</name>
<evidence type="ECO:0000256" key="1">
    <source>
        <dbReference type="ARBA" id="ARBA00023002"/>
    </source>
</evidence>
<gene>
    <name evidence="3" type="ORF">S01H4_06324</name>
</gene>
<accession>X0ZWY1</accession>
<evidence type="ECO:0000259" key="2">
    <source>
        <dbReference type="Pfam" id="PF01855"/>
    </source>
</evidence>
<feature type="domain" description="Pyruvate flavodoxin/ferredoxin oxidoreductase pyrimidine binding" evidence="2">
    <location>
        <begin position="21"/>
        <end position="209"/>
    </location>
</feature>
<dbReference type="Gene3D" id="3.40.50.970">
    <property type="match status" value="1"/>
</dbReference>
<dbReference type="FunFam" id="3.40.50.970:FF:000022">
    <property type="entry name" value="2-oxoglutarate ferredoxin oxidoreductase alpha subunit"/>
    <property type="match status" value="1"/>
</dbReference>
<organism evidence="3">
    <name type="scientific">marine sediment metagenome</name>
    <dbReference type="NCBI Taxonomy" id="412755"/>
    <lineage>
        <taxon>unclassified sequences</taxon>
        <taxon>metagenomes</taxon>
        <taxon>ecological metagenomes</taxon>
    </lineage>
</organism>
<comment type="caution">
    <text evidence="3">The sequence shown here is derived from an EMBL/GenBank/DDBJ whole genome shotgun (WGS) entry which is preliminary data.</text>
</comment>
<dbReference type="AlphaFoldDB" id="X0ZWY1"/>
<dbReference type="PANTHER" id="PTHR43088">
    <property type="entry name" value="SUBUNIT OF PYRUVATE:FLAVODOXIN OXIDOREDUCTASE-RELATED"/>
    <property type="match status" value="1"/>
</dbReference>
<dbReference type="Pfam" id="PF01855">
    <property type="entry name" value="POR_N"/>
    <property type="match status" value="1"/>
</dbReference>
<dbReference type="CDD" id="cd07034">
    <property type="entry name" value="TPP_PYR_PFOR_IOR-alpha_like"/>
    <property type="match status" value="1"/>
</dbReference>
<dbReference type="EMBL" id="BART01001934">
    <property type="protein sequence ID" value="GAG74024.1"/>
    <property type="molecule type" value="Genomic_DNA"/>
</dbReference>
<dbReference type="InterPro" id="IPR002880">
    <property type="entry name" value="Pyrv_Fd/Flavodoxin_OxRdtase_N"/>
</dbReference>
<dbReference type="InterPro" id="IPR052368">
    <property type="entry name" value="2-oxoacid_oxidoreductase"/>
</dbReference>
<evidence type="ECO:0000313" key="3">
    <source>
        <dbReference type="EMBL" id="GAG74024.1"/>
    </source>
</evidence>
<dbReference type="SUPFAM" id="SSF52518">
    <property type="entry name" value="Thiamin diphosphate-binding fold (THDP-binding)"/>
    <property type="match status" value="1"/>
</dbReference>
<proteinExistence type="predicted"/>
<protein>
    <recommendedName>
        <fullName evidence="2">Pyruvate flavodoxin/ferredoxin oxidoreductase pyrimidine binding domain-containing protein</fullName>
    </recommendedName>
</protein>
<sequence length="256" mass="27576">MSNANFQEKRILTTGNSACAEGAITAGCLYFAGYPITPSSEIAAYMSRRLPQVNGTFVQMEDELASITSCFGASYAGKKAMTATSGPGLSLMAESIGLGMMLEAPAVIVTIMRGGPSTGQPTNASQSDVYQTRYASHGDYEIIVLAPSTVQEMYDLTIQAFNLSEKYRIPVIVASDGILGQMMEVVNIHSNIELVERKKPQVPPEKYKPFEAPICPILSINSSGKGHRLFNRTSPTLYPFWRACSTTSGTPLALIP</sequence>
<reference evidence="3" key="1">
    <citation type="journal article" date="2014" name="Front. Microbiol.">
        <title>High frequency of phylogenetically diverse reductive dehalogenase-homologous genes in deep subseafloor sedimentary metagenomes.</title>
        <authorList>
            <person name="Kawai M."/>
            <person name="Futagami T."/>
            <person name="Toyoda A."/>
            <person name="Takaki Y."/>
            <person name="Nishi S."/>
            <person name="Hori S."/>
            <person name="Arai W."/>
            <person name="Tsubouchi T."/>
            <person name="Morono Y."/>
            <person name="Uchiyama I."/>
            <person name="Ito T."/>
            <person name="Fujiyama A."/>
            <person name="Inagaki F."/>
            <person name="Takami H."/>
        </authorList>
    </citation>
    <scope>NUCLEOTIDE SEQUENCE</scope>
    <source>
        <strain evidence="3">Expedition CK06-06</strain>
    </source>
</reference>
<dbReference type="PANTHER" id="PTHR43088:SF1">
    <property type="entry name" value="SUBUNIT OF PYRUVATE:FLAVODOXIN OXIDOREDUCTASE"/>
    <property type="match status" value="1"/>
</dbReference>
<dbReference type="InterPro" id="IPR029061">
    <property type="entry name" value="THDP-binding"/>
</dbReference>
<keyword evidence="1" id="KW-0560">Oxidoreductase</keyword>
<dbReference type="GO" id="GO:0016491">
    <property type="term" value="F:oxidoreductase activity"/>
    <property type="evidence" value="ECO:0007669"/>
    <property type="project" value="UniProtKB-KW"/>
</dbReference>